<evidence type="ECO:0000256" key="9">
    <source>
        <dbReference type="SAM" id="Phobius"/>
    </source>
</evidence>
<dbReference type="Pfam" id="PF03591">
    <property type="entry name" value="AzlC"/>
    <property type="match status" value="1"/>
</dbReference>
<dbReference type="GO" id="GO:0005886">
    <property type="term" value="C:plasma membrane"/>
    <property type="evidence" value="ECO:0007669"/>
    <property type="project" value="UniProtKB-SubCell"/>
</dbReference>
<name>A0A1G7BQW5_9PROT</name>
<dbReference type="Proteomes" id="UP000199412">
    <property type="component" value="Unassembled WGS sequence"/>
</dbReference>
<feature type="transmembrane region" description="Helical" evidence="9">
    <location>
        <begin position="33"/>
        <end position="51"/>
    </location>
</feature>
<sequence>MSASPPLSSPCPESLASDTRPGPRGSFLAGARSIMPMIPAIIPFALVSAYAAREAGLSMAEALGLSTIVFAGAAQMAFVSLIASGAVAPVILATVLVINLRMVMYSASLAPHFRAEPVWRRLLMGYVLTDQAFAISITRFNESGNGVHKGWFYLGTALPLWAVWQIFTLVGLLLGARLPADWGLEFTVPLVFLVLLVPAIRDRPSAEAALVGGGVAVMLAGLPYNLGLMVGAVSGIVWGVLAEQRRDRRGGAPAETVS</sequence>
<evidence type="ECO:0000256" key="6">
    <source>
        <dbReference type="ARBA" id="ARBA00022989"/>
    </source>
</evidence>
<evidence type="ECO:0000256" key="3">
    <source>
        <dbReference type="ARBA" id="ARBA00022448"/>
    </source>
</evidence>
<dbReference type="PANTHER" id="PTHR34979:SF1">
    <property type="entry name" value="INNER MEMBRANE PROTEIN YGAZ"/>
    <property type="match status" value="1"/>
</dbReference>
<feature type="region of interest" description="Disordered" evidence="8">
    <location>
        <begin position="1"/>
        <end position="24"/>
    </location>
</feature>
<keyword evidence="4" id="KW-1003">Cell membrane</keyword>
<dbReference type="PANTHER" id="PTHR34979">
    <property type="entry name" value="INNER MEMBRANE PROTEIN YGAZ"/>
    <property type="match status" value="1"/>
</dbReference>
<gene>
    <name evidence="10" type="ORF">SAMN05421720_105135</name>
</gene>
<reference evidence="10 11" key="1">
    <citation type="submission" date="2016-10" db="EMBL/GenBank/DDBJ databases">
        <authorList>
            <person name="de Groot N.N."/>
        </authorList>
    </citation>
    <scope>NUCLEOTIDE SEQUENCE [LARGE SCALE GENOMIC DNA]</scope>
    <source>
        <strain evidence="10 11">ATCC 700224</strain>
    </source>
</reference>
<dbReference type="GO" id="GO:1903785">
    <property type="term" value="P:L-valine transmembrane transport"/>
    <property type="evidence" value="ECO:0007669"/>
    <property type="project" value="TreeGrafter"/>
</dbReference>
<protein>
    <submittedName>
        <fullName evidence="10">4-azaleucine resistance probable transporter AzlC</fullName>
    </submittedName>
</protein>
<keyword evidence="3" id="KW-0813">Transport</keyword>
<keyword evidence="6 9" id="KW-1133">Transmembrane helix</keyword>
<dbReference type="EMBL" id="FNAP01000005">
    <property type="protein sequence ID" value="SDE29373.1"/>
    <property type="molecule type" value="Genomic_DNA"/>
</dbReference>
<feature type="compositionally biased region" description="Low complexity" evidence="8">
    <location>
        <begin position="1"/>
        <end position="17"/>
    </location>
</feature>
<feature type="transmembrane region" description="Helical" evidence="9">
    <location>
        <begin position="152"/>
        <end position="175"/>
    </location>
</feature>
<evidence type="ECO:0000256" key="8">
    <source>
        <dbReference type="SAM" id="MobiDB-lite"/>
    </source>
</evidence>
<keyword evidence="5 9" id="KW-0812">Transmembrane</keyword>
<keyword evidence="7 9" id="KW-0472">Membrane</keyword>
<evidence type="ECO:0000256" key="4">
    <source>
        <dbReference type="ARBA" id="ARBA00022475"/>
    </source>
</evidence>
<feature type="transmembrane region" description="Helical" evidence="9">
    <location>
        <begin position="182"/>
        <end position="201"/>
    </location>
</feature>
<evidence type="ECO:0000256" key="2">
    <source>
        <dbReference type="ARBA" id="ARBA00010735"/>
    </source>
</evidence>
<comment type="subcellular location">
    <subcellularLocation>
        <location evidence="1">Cell membrane</location>
        <topology evidence="1">Multi-pass membrane protein</topology>
    </subcellularLocation>
</comment>
<dbReference type="AlphaFoldDB" id="A0A1G7BQW5"/>
<evidence type="ECO:0000313" key="11">
    <source>
        <dbReference type="Proteomes" id="UP000199412"/>
    </source>
</evidence>
<dbReference type="InterPro" id="IPR011606">
    <property type="entry name" value="Brnchd-chn_aa_trnsp_permease"/>
</dbReference>
<keyword evidence="11" id="KW-1185">Reference proteome</keyword>
<feature type="transmembrane region" description="Helical" evidence="9">
    <location>
        <begin position="221"/>
        <end position="241"/>
    </location>
</feature>
<proteinExistence type="inferred from homology"/>
<organism evidence="10 11">
    <name type="scientific">Rhodospira trueperi</name>
    <dbReference type="NCBI Taxonomy" id="69960"/>
    <lineage>
        <taxon>Bacteria</taxon>
        <taxon>Pseudomonadati</taxon>
        <taxon>Pseudomonadota</taxon>
        <taxon>Alphaproteobacteria</taxon>
        <taxon>Rhodospirillales</taxon>
        <taxon>Rhodospirillaceae</taxon>
        <taxon>Rhodospira</taxon>
    </lineage>
</organism>
<evidence type="ECO:0000256" key="5">
    <source>
        <dbReference type="ARBA" id="ARBA00022692"/>
    </source>
</evidence>
<evidence type="ECO:0000313" key="10">
    <source>
        <dbReference type="EMBL" id="SDE29373.1"/>
    </source>
</evidence>
<dbReference type="STRING" id="69960.SAMN05421720_105135"/>
<comment type="similarity">
    <text evidence="2">Belongs to the AzlC family.</text>
</comment>
<evidence type="ECO:0000256" key="1">
    <source>
        <dbReference type="ARBA" id="ARBA00004651"/>
    </source>
</evidence>
<accession>A0A1G7BQW5</accession>
<evidence type="ECO:0000256" key="7">
    <source>
        <dbReference type="ARBA" id="ARBA00023136"/>
    </source>
</evidence>